<keyword evidence="1" id="KW-0472">Membrane</keyword>
<keyword evidence="1" id="KW-0812">Transmembrane</keyword>
<gene>
    <name evidence="2" type="ORF">FWK35_00009352</name>
</gene>
<name>A0A6G0YWX8_APHCR</name>
<keyword evidence="3" id="KW-1185">Reference proteome</keyword>
<evidence type="ECO:0000313" key="2">
    <source>
        <dbReference type="EMBL" id="KAF0762618.1"/>
    </source>
</evidence>
<feature type="transmembrane region" description="Helical" evidence="1">
    <location>
        <begin position="29"/>
        <end position="49"/>
    </location>
</feature>
<dbReference type="EMBL" id="VUJU01002090">
    <property type="protein sequence ID" value="KAF0762618.1"/>
    <property type="molecule type" value="Genomic_DNA"/>
</dbReference>
<accession>A0A6G0YWX8</accession>
<sequence>MVTGPSRLVLGHTVSGRSMGLACRLVQRGMLVLLGMQVLLGMLVLGKLVPLGKLVLGKLGRPGRL</sequence>
<comment type="caution">
    <text evidence="2">The sequence shown here is derived from an EMBL/GenBank/DDBJ whole genome shotgun (WGS) entry which is preliminary data.</text>
</comment>
<evidence type="ECO:0000256" key="1">
    <source>
        <dbReference type="SAM" id="Phobius"/>
    </source>
</evidence>
<evidence type="ECO:0000313" key="3">
    <source>
        <dbReference type="Proteomes" id="UP000478052"/>
    </source>
</evidence>
<dbReference type="Proteomes" id="UP000478052">
    <property type="component" value="Unassembled WGS sequence"/>
</dbReference>
<feature type="non-terminal residue" evidence="2">
    <location>
        <position position="65"/>
    </location>
</feature>
<organism evidence="2 3">
    <name type="scientific">Aphis craccivora</name>
    <name type="common">Cowpea aphid</name>
    <dbReference type="NCBI Taxonomy" id="307492"/>
    <lineage>
        <taxon>Eukaryota</taxon>
        <taxon>Metazoa</taxon>
        <taxon>Ecdysozoa</taxon>
        <taxon>Arthropoda</taxon>
        <taxon>Hexapoda</taxon>
        <taxon>Insecta</taxon>
        <taxon>Pterygota</taxon>
        <taxon>Neoptera</taxon>
        <taxon>Paraneoptera</taxon>
        <taxon>Hemiptera</taxon>
        <taxon>Sternorrhyncha</taxon>
        <taxon>Aphidomorpha</taxon>
        <taxon>Aphidoidea</taxon>
        <taxon>Aphididae</taxon>
        <taxon>Aphidini</taxon>
        <taxon>Aphis</taxon>
        <taxon>Aphis</taxon>
    </lineage>
</organism>
<dbReference type="AlphaFoldDB" id="A0A6G0YWX8"/>
<proteinExistence type="predicted"/>
<protein>
    <submittedName>
        <fullName evidence="2">Uncharacterized protein</fullName>
    </submittedName>
</protein>
<keyword evidence="1" id="KW-1133">Transmembrane helix</keyword>
<reference evidence="2 3" key="1">
    <citation type="submission" date="2019-08" db="EMBL/GenBank/DDBJ databases">
        <title>Whole genome of Aphis craccivora.</title>
        <authorList>
            <person name="Voronova N.V."/>
            <person name="Shulinski R.S."/>
            <person name="Bandarenka Y.V."/>
            <person name="Zhorov D.G."/>
            <person name="Warner D."/>
        </authorList>
    </citation>
    <scope>NUCLEOTIDE SEQUENCE [LARGE SCALE GENOMIC DNA]</scope>
    <source>
        <strain evidence="2">180601</strain>
        <tissue evidence="2">Whole Body</tissue>
    </source>
</reference>